<comment type="caution">
    <text evidence="1">The sequence shown here is derived from an EMBL/GenBank/DDBJ whole genome shotgun (WGS) entry which is preliminary data.</text>
</comment>
<reference evidence="1 2" key="1">
    <citation type="submission" date="2017-05" db="EMBL/GenBank/DDBJ databases">
        <title>Complete and WGS of Bordetella genogroups.</title>
        <authorList>
            <person name="Spilker T."/>
            <person name="LiPuma J."/>
        </authorList>
    </citation>
    <scope>NUCLEOTIDE SEQUENCE [LARGE SCALE GENOMIC DNA]</scope>
    <source>
        <strain evidence="1 2">AU17610</strain>
    </source>
</reference>
<accession>A0A261RV20</accession>
<sequence>MVELFSGQIQVQYGQAYIGLTGPFDGDMGGCFLGQGNGLCGARVPAILFLVTGLHTGVVGIDIRLCDAEPALDEGWEEIVEVSFSAPVGRSGWWSGRRMRVCGCRLRPRLIVRGIRRGGWRRGMR</sequence>
<proteinExistence type="predicted"/>
<name>A0A261RV20_9BORD</name>
<protein>
    <submittedName>
        <fullName evidence="1">Uncharacterized protein</fullName>
    </submittedName>
</protein>
<evidence type="ECO:0000313" key="2">
    <source>
        <dbReference type="Proteomes" id="UP000217005"/>
    </source>
</evidence>
<dbReference type="AlphaFoldDB" id="A0A261RV20"/>
<organism evidence="1 2">
    <name type="scientific">Bordetella genomosp. 1</name>
    <dbReference type="NCBI Taxonomy" id="1395607"/>
    <lineage>
        <taxon>Bacteria</taxon>
        <taxon>Pseudomonadati</taxon>
        <taxon>Pseudomonadota</taxon>
        <taxon>Betaproteobacteria</taxon>
        <taxon>Burkholderiales</taxon>
        <taxon>Alcaligenaceae</taxon>
        <taxon>Bordetella</taxon>
    </lineage>
</organism>
<dbReference type="Proteomes" id="UP000217005">
    <property type="component" value="Unassembled WGS sequence"/>
</dbReference>
<evidence type="ECO:0000313" key="1">
    <source>
        <dbReference type="EMBL" id="OZI28918.1"/>
    </source>
</evidence>
<gene>
    <name evidence="1" type="ORF">CEG14_23635</name>
</gene>
<dbReference type="EMBL" id="NEVL01000006">
    <property type="protein sequence ID" value="OZI28918.1"/>
    <property type="molecule type" value="Genomic_DNA"/>
</dbReference>